<accession>A0ACB8QAX2</accession>
<comment type="caution">
    <text evidence="1">The sequence shown here is derived from an EMBL/GenBank/DDBJ whole genome shotgun (WGS) entry which is preliminary data.</text>
</comment>
<protein>
    <submittedName>
        <fullName evidence="1">Uncharacterized protein</fullName>
    </submittedName>
</protein>
<proteinExistence type="predicted"/>
<keyword evidence="2" id="KW-1185">Reference proteome</keyword>
<organism evidence="1 2">
    <name type="scientific">Vararia minispora EC-137</name>
    <dbReference type="NCBI Taxonomy" id="1314806"/>
    <lineage>
        <taxon>Eukaryota</taxon>
        <taxon>Fungi</taxon>
        <taxon>Dikarya</taxon>
        <taxon>Basidiomycota</taxon>
        <taxon>Agaricomycotina</taxon>
        <taxon>Agaricomycetes</taxon>
        <taxon>Russulales</taxon>
        <taxon>Lachnocladiaceae</taxon>
        <taxon>Vararia</taxon>
    </lineage>
</organism>
<sequence length="402" mass="45079">MALKEEEKPDAIDVGDTLRLQPSLVSPRRPQIAATRWPMGLSFSNEALFQPFSHQSSQDSCASTPTLLKRKASLEASSSVRPEDTPVSDLVDPDALPAPPAKRQRLDYECTRHPFHWYDDGSVIIRLKRTLFRVHSSRLAAKSPFFARLFEGEARGVLELGQGVFCPIYWVTGVRPKDFEVLLNVLDDPSEYMRGDLPLKTLASVLRATSALEYTKLFNWSSTLLASHWPDSLEAFRADPAPRGDAASTIVLARACGALGVRKRAYYELLRMECFGQDAGRLAVEDFAALVRAREGCAEVWTDAIARPPLKRTQCPHVREVSGCLSNNSPLAYATYGVSTDLLERRYRHDVVAGFDALADLPWTEGEVGQVWCKGCVEEWRGLWRERQEKVWADLDIWLGLE</sequence>
<evidence type="ECO:0000313" key="2">
    <source>
        <dbReference type="Proteomes" id="UP000814128"/>
    </source>
</evidence>
<gene>
    <name evidence="1" type="ORF">K488DRAFT_89190</name>
</gene>
<reference evidence="1" key="1">
    <citation type="submission" date="2021-02" db="EMBL/GenBank/DDBJ databases">
        <authorList>
            <consortium name="DOE Joint Genome Institute"/>
            <person name="Ahrendt S."/>
            <person name="Looney B.P."/>
            <person name="Miyauchi S."/>
            <person name="Morin E."/>
            <person name="Drula E."/>
            <person name="Courty P.E."/>
            <person name="Chicoki N."/>
            <person name="Fauchery L."/>
            <person name="Kohler A."/>
            <person name="Kuo A."/>
            <person name="Labutti K."/>
            <person name="Pangilinan J."/>
            <person name="Lipzen A."/>
            <person name="Riley R."/>
            <person name="Andreopoulos W."/>
            <person name="He G."/>
            <person name="Johnson J."/>
            <person name="Barry K.W."/>
            <person name="Grigoriev I.V."/>
            <person name="Nagy L."/>
            <person name="Hibbett D."/>
            <person name="Henrissat B."/>
            <person name="Matheny P.B."/>
            <person name="Labbe J."/>
            <person name="Martin F."/>
        </authorList>
    </citation>
    <scope>NUCLEOTIDE SEQUENCE</scope>
    <source>
        <strain evidence="1">EC-137</strain>
    </source>
</reference>
<dbReference type="Proteomes" id="UP000814128">
    <property type="component" value="Unassembled WGS sequence"/>
</dbReference>
<name>A0ACB8QAX2_9AGAM</name>
<evidence type="ECO:0000313" key="1">
    <source>
        <dbReference type="EMBL" id="KAI0028984.1"/>
    </source>
</evidence>
<reference evidence="1" key="2">
    <citation type="journal article" date="2022" name="New Phytol.">
        <title>Evolutionary transition to the ectomycorrhizal habit in the genomes of a hyperdiverse lineage of mushroom-forming fungi.</title>
        <authorList>
            <person name="Looney B."/>
            <person name="Miyauchi S."/>
            <person name="Morin E."/>
            <person name="Drula E."/>
            <person name="Courty P.E."/>
            <person name="Kohler A."/>
            <person name="Kuo A."/>
            <person name="LaButti K."/>
            <person name="Pangilinan J."/>
            <person name="Lipzen A."/>
            <person name="Riley R."/>
            <person name="Andreopoulos W."/>
            <person name="He G."/>
            <person name="Johnson J."/>
            <person name="Nolan M."/>
            <person name="Tritt A."/>
            <person name="Barry K.W."/>
            <person name="Grigoriev I.V."/>
            <person name="Nagy L.G."/>
            <person name="Hibbett D."/>
            <person name="Henrissat B."/>
            <person name="Matheny P.B."/>
            <person name="Labbe J."/>
            <person name="Martin F.M."/>
        </authorList>
    </citation>
    <scope>NUCLEOTIDE SEQUENCE</scope>
    <source>
        <strain evidence="1">EC-137</strain>
    </source>
</reference>
<dbReference type="EMBL" id="MU273707">
    <property type="protein sequence ID" value="KAI0028984.1"/>
    <property type="molecule type" value="Genomic_DNA"/>
</dbReference>